<gene>
    <name evidence="1" type="ORF">AS180_14790</name>
</gene>
<dbReference type="Pfam" id="PF10764">
    <property type="entry name" value="Gin"/>
    <property type="match status" value="1"/>
</dbReference>
<dbReference type="GeneID" id="93684560"/>
<name>A0A0V8JJA2_9BACI</name>
<evidence type="ECO:0000313" key="1">
    <source>
        <dbReference type="EMBL" id="KSU87105.1"/>
    </source>
</evidence>
<keyword evidence="2" id="KW-1185">Reference proteome</keyword>
<dbReference type="AlphaFoldDB" id="A0A0V8JJA2"/>
<protein>
    <recommendedName>
        <fullName evidence="3">Inhibitor of sigma-G Gin</fullName>
    </recommendedName>
</protein>
<organism evidence="1 2">
    <name type="scientific">Priestia veravalensis</name>
    <dbReference type="NCBI Taxonomy" id="1414648"/>
    <lineage>
        <taxon>Bacteria</taxon>
        <taxon>Bacillati</taxon>
        <taxon>Bacillota</taxon>
        <taxon>Bacilli</taxon>
        <taxon>Bacillales</taxon>
        <taxon>Bacillaceae</taxon>
        <taxon>Priestia</taxon>
    </lineage>
</organism>
<dbReference type="EMBL" id="LNQP01000053">
    <property type="protein sequence ID" value="KSU87105.1"/>
    <property type="molecule type" value="Genomic_DNA"/>
</dbReference>
<evidence type="ECO:0008006" key="3">
    <source>
        <dbReference type="Google" id="ProtNLM"/>
    </source>
</evidence>
<dbReference type="RefSeq" id="WP_025909803.1">
    <property type="nucleotide sequence ID" value="NZ_KQ758668.1"/>
</dbReference>
<sequence length="60" mass="6956">MNGKNHDTVCLVCNQRTVKGITIFSSLICQHCEKDITEINLSNQQYDDILNQLKKIEIYK</sequence>
<comment type="caution">
    <text evidence="1">The sequence shown here is derived from an EMBL/GenBank/DDBJ whole genome shotgun (WGS) entry which is preliminary data.</text>
</comment>
<accession>A0A0V8JJA2</accession>
<dbReference type="InterPro" id="IPR019700">
    <property type="entry name" value="Sigma-G_inhibitor_Gin"/>
</dbReference>
<dbReference type="Proteomes" id="UP000053681">
    <property type="component" value="Unassembled WGS sequence"/>
</dbReference>
<proteinExistence type="predicted"/>
<reference evidence="1 2" key="1">
    <citation type="submission" date="2015-11" db="EMBL/GenBank/DDBJ databases">
        <title>Bacillus caseinolyticus sp nov.</title>
        <authorList>
            <person name="Dastager S.G."/>
            <person name="Mawlankar R."/>
        </authorList>
    </citation>
    <scope>NUCLEOTIDE SEQUENCE [LARGE SCALE GENOMIC DNA]</scope>
    <source>
        <strain evidence="1 2">SGD-V-76</strain>
    </source>
</reference>
<evidence type="ECO:0000313" key="2">
    <source>
        <dbReference type="Proteomes" id="UP000053681"/>
    </source>
</evidence>